<name>A0A8S3RF82_MYTED</name>
<protein>
    <submittedName>
        <fullName evidence="1">LRRC49</fullName>
    </submittedName>
</protein>
<organism evidence="1 2">
    <name type="scientific">Mytilus edulis</name>
    <name type="common">Blue mussel</name>
    <dbReference type="NCBI Taxonomy" id="6550"/>
    <lineage>
        <taxon>Eukaryota</taxon>
        <taxon>Metazoa</taxon>
        <taxon>Spiralia</taxon>
        <taxon>Lophotrochozoa</taxon>
        <taxon>Mollusca</taxon>
        <taxon>Bivalvia</taxon>
        <taxon>Autobranchia</taxon>
        <taxon>Pteriomorphia</taxon>
        <taxon>Mytilida</taxon>
        <taxon>Mytiloidea</taxon>
        <taxon>Mytilidae</taxon>
        <taxon>Mytilinae</taxon>
        <taxon>Mytilus</taxon>
    </lineage>
</organism>
<evidence type="ECO:0000313" key="1">
    <source>
        <dbReference type="EMBL" id="CAG2205431.1"/>
    </source>
</evidence>
<sequence>MNDEVTELSSLKSSFINLKNIFDACIAEGSELHCLVKMEEILENLPRLKIKYPNLAKITHTSISFQPNNTISDVTSLGRITLKGSSMTCPKIMRKVNFHSGKVKLLFTIDVVGGSQISGIFLNGFILLSDYENRKVIKYDDKGTQIGERKITGKPSDVTKVDDMNIAVATNSAKIHLINAETLTLNKTITATVSVFGLCFVDKEYVTAHYQSKQISFLDASFKNIWT</sequence>
<dbReference type="InterPro" id="IPR011044">
    <property type="entry name" value="Quino_amine_DH_bsu"/>
</dbReference>
<gene>
    <name evidence="1" type="ORF">MEDL_19736</name>
</gene>
<dbReference type="Proteomes" id="UP000683360">
    <property type="component" value="Unassembled WGS sequence"/>
</dbReference>
<reference evidence="1" key="1">
    <citation type="submission" date="2021-03" db="EMBL/GenBank/DDBJ databases">
        <authorList>
            <person name="Bekaert M."/>
        </authorList>
    </citation>
    <scope>NUCLEOTIDE SEQUENCE</scope>
</reference>
<keyword evidence="2" id="KW-1185">Reference proteome</keyword>
<dbReference type="EMBL" id="CAJPWZ010001022">
    <property type="protein sequence ID" value="CAG2205431.1"/>
    <property type="molecule type" value="Genomic_DNA"/>
</dbReference>
<dbReference type="SUPFAM" id="SSF50969">
    <property type="entry name" value="YVTN repeat-like/Quinoprotein amine dehydrogenase"/>
    <property type="match status" value="1"/>
</dbReference>
<dbReference type="AlphaFoldDB" id="A0A8S3RF82"/>
<evidence type="ECO:0000313" key="2">
    <source>
        <dbReference type="Proteomes" id="UP000683360"/>
    </source>
</evidence>
<proteinExistence type="predicted"/>
<comment type="caution">
    <text evidence="1">The sequence shown here is derived from an EMBL/GenBank/DDBJ whole genome shotgun (WGS) entry which is preliminary data.</text>
</comment>
<accession>A0A8S3RF82</accession>